<dbReference type="Proteomes" id="UP000092932">
    <property type="component" value="Chromosome"/>
</dbReference>
<evidence type="ECO:0000313" key="6">
    <source>
        <dbReference type="Proteomes" id="UP000092932"/>
    </source>
</evidence>
<accession>A0A1B2AGA6</accession>
<dbReference type="Pfam" id="PF03403">
    <property type="entry name" value="PAF-AH_p_II"/>
    <property type="match status" value="1"/>
</dbReference>
<gene>
    <name evidence="5" type="ORF">A6F68_02644</name>
</gene>
<dbReference type="Gene3D" id="3.40.50.1820">
    <property type="entry name" value="alpha/beta hydrolase"/>
    <property type="match status" value="1"/>
</dbReference>
<keyword evidence="6" id="KW-1185">Reference proteome</keyword>
<dbReference type="RefSeq" id="WP_067680978.1">
    <property type="nucleotide sequence ID" value="NZ_CP016591.1"/>
</dbReference>
<dbReference type="AlphaFoldDB" id="A0A1B2AGA6"/>
<dbReference type="GO" id="GO:0016042">
    <property type="term" value="P:lipid catabolic process"/>
    <property type="evidence" value="ECO:0007669"/>
    <property type="project" value="UniProtKB-KW"/>
</dbReference>
<dbReference type="STRING" id="692370.A6F68_02644"/>
<dbReference type="EMBL" id="CP016591">
    <property type="protein sequence ID" value="ANY21138.1"/>
    <property type="molecule type" value="Genomic_DNA"/>
</dbReference>
<dbReference type="PANTHER" id="PTHR10272">
    <property type="entry name" value="PLATELET-ACTIVATING FACTOR ACETYLHYDROLASE"/>
    <property type="match status" value="1"/>
</dbReference>
<keyword evidence="1 5" id="KW-0378">Hydrolase</keyword>
<evidence type="ECO:0000313" key="5">
    <source>
        <dbReference type="EMBL" id="ANY21138.1"/>
    </source>
</evidence>
<keyword evidence="3" id="KW-0443">Lipid metabolism</keyword>
<dbReference type="PATRIC" id="fig|692370.5.peg.2654"/>
<proteinExistence type="predicted"/>
<keyword evidence="4" id="KW-0732">Signal</keyword>
<feature type="chain" id="PRO_5008534170" evidence="4">
    <location>
        <begin position="28"/>
        <end position="441"/>
    </location>
</feature>
<dbReference type="GO" id="GO:0003847">
    <property type="term" value="F:1-alkyl-2-acetylglycerophosphocholine esterase activity"/>
    <property type="evidence" value="ECO:0007669"/>
    <property type="project" value="TreeGrafter"/>
</dbReference>
<dbReference type="KEGG" id="ado:A6F68_02644"/>
<dbReference type="PANTHER" id="PTHR10272:SF0">
    <property type="entry name" value="PLATELET-ACTIVATING FACTOR ACETYLHYDROLASE"/>
    <property type="match status" value="1"/>
</dbReference>
<feature type="signal peptide" evidence="4">
    <location>
        <begin position="1"/>
        <end position="27"/>
    </location>
</feature>
<reference evidence="5 6" key="1">
    <citation type="submission" date="2016-07" db="EMBL/GenBank/DDBJ databases">
        <title>Complete genome sequence of Altererythrobacter dongtanensis KCTC 22672, a type strain with esterase isolated from tidal flat.</title>
        <authorList>
            <person name="Cheng H."/>
            <person name="Wu Y.-H."/>
            <person name="Zhou P."/>
            <person name="Huo Y.-Y."/>
            <person name="Wang C.-S."/>
            <person name="Xu X.-W."/>
        </authorList>
    </citation>
    <scope>NUCLEOTIDE SEQUENCE [LARGE SCALE GENOMIC DNA]</scope>
    <source>
        <strain evidence="5 6">KCTC 22672</strain>
    </source>
</reference>
<dbReference type="InterPro" id="IPR029058">
    <property type="entry name" value="AB_hydrolase_fold"/>
</dbReference>
<sequence length="441" mass="46274">MSQRLAKLPLVTALAAAALGLSPGAAASLSAHEAVPAWAAATEAPDLGRKGAWDVGTRVESITLPARPGLQGPAEATVPVRLFYPASDAKGARARYTHELKPPQLAAVLIEEDGLAIPSAPPPAGDEFPLVVMSHGLGGWSTHFSRLAEVLASHGYVVASIDHADARYEDVPGFLAAFGDVLLRRSHDQRAVMAALTAGDTAKGLPIDRTAPVGLLGYSMGGYGAVGTAGGRYAVTVPPFTGLPANARNKLAEDTAAAAPQLGAAVFLAPWGAQPESRAWTAEDIANVRVPSLVIAGSDDKVVNYAEGLSWLFEQMKGADRYMLTLREAGHNVAGNAQPVPVDAPASIIDWFGDPVWRGERLNQVVTHFVVAFLDSELKGKTDAAKYLAVPCANSNDGRWPMPFGALYDGTTAGDAQPGYWRGFHRGRAAGMTMEYRKAGE</sequence>
<protein>
    <submittedName>
        <fullName evidence="5">Alpha/beta hydrolase family protein</fullName>
    </submittedName>
</protein>
<organism evidence="5 6">
    <name type="scientific">Tsuneonella dongtanensis</name>
    <dbReference type="NCBI Taxonomy" id="692370"/>
    <lineage>
        <taxon>Bacteria</taxon>
        <taxon>Pseudomonadati</taxon>
        <taxon>Pseudomonadota</taxon>
        <taxon>Alphaproteobacteria</taxon>
        <taxon>Sphingomonadales</taxon>
        <taxon>Erythrobacteraceae</taxon>
        <taxon>Tsuneonella</taxon>
    </lineage>
</organism>
<evidence type="ECO:0000256" key="3">
    <source>
        <dbReference type="ARBA" id="ARBA00023098"/>
    </source>
</evidence>
<evidence type="ECO:0000256" key="2">
    <source>
        <dbReference type="ARBA" id="ARBA00022963"/>
    </source>
</evidence>
<evidence type="ECO:0000256" key="4">
    <source>
        <dbReference type="SAM" id="SignalP"/>
    </source>
</evidence>
<name>A0A1B2AGA6_9SPHN</name>
<evidence type="ECO:0000256" key="1">
    <source>
        <dbReference type="ARBA" id="ARBA00022801"/>
    </source>
</evidence>
<keyword evidence="2" id="KW-0442">Lipid degradation</keyword>
<dbReference type="SUPFAM" id="SSF53474">
    <property type="entry name" value="alpha/beta-Hydrolases"/>
    <property type="match status" value="1"/>
</dbReference>